<dbReference type="Pfam" id="PF03845">
    <property type="entry name" value="Spore_permease"/>
    <property type="match status" value="1"/>
</dbReference>
<keyword evidence="6 9" id="KW-1133">Transmembrane helix</keyword>
<evidence type="ECO:0000256" key="5">
    <source>
        <dbReference type="ARBA" id="ARBA00022692"/>
    </source>
</evidence>
<accession>A0A7W5B510</accession>
<evidence type="ECO:0000256" key="2">
    <source>
        <dbReference type="ARBA" id="ARBA00007998"/>
    </source>
</evidence>
<feature type="transmembrane region" description="Helical" evidence="9">
    <location>
        <begin position="142"/>
        <end position="160"/>
    </location>
</feature>
<dbReference type="Gene3D" id="1.20.1740.10">
    <property type="entry name" value="Amino acid/polyamine transporter I"/>
    <property type="match status" value="1"/>
</dbReference>
<evidence type="ECO:0000256" key="3">
    <source>
        <dbReference type="ARBA" id="ARBA00022448"/>
    </source>
</evidence>
<dbReference type="RefSeq" id="WP_183604549.1">
    <property type="nucleotide sequence ID" value="NZ_JACHXK010000034.1"/>
</dbReference>
<feature type="transmembrane region" description="Helical" evidence="9">
    <location>
        <begin position="362"/>
        <end position="381"/>
    </location>
</feature>
<reference evidence="10 11" key="1">
    <citation type="submission" date="2020-08" db="EMBL/GenBank/DDBJ databases">
        <title>Genomic Encyclopedia of Type Strains, Phase III (KMG-III): the genomes of soil and plant-associated and newly described type strains.</title>
        <authorList>
            <person name="Whitman W."/>
        </authorList>
    </citation>
    <scope>NUCLEOTIDE SEQUENCE [LARGE SCALE GENOMIC DNA]</scope>
    <source>
        <strain evidence="10 11">CECT 5862</strain>
    </source>
</reference>
<keyword evidence="5 9" id="KW-0812">Transmembrane</keyword>
<dbReference type="Proteomes" id="UP000570361">
    <property type="component" value="Unassembled WGS sequence"/>
</dbReference>
<evidence type="ECO:0000256" key="1">
    <source>
        <dbReference type="ARBA" id="ARBA00004141"/>
    </source>
</evidence>
<keyword evidence="4" id="KW-0309">Germination</keyword>
<name>A0A7W5B510_9BACL</name>
<dbReference type="NCBIfam" id="TIGR00912">
    <property type="entry name" value="2A0309"/>
    <property type="match status" value="1"/>
</dbReference>
<evidence type="ECO:0000256" key="6">
    <source>
        <dbReference type="ARBA" id="ARBA00022989"/>
    </source>
</evidence>
<feature type="transmembrane region" description="Helical" evidence="9">
    <location>
        <begin position="58"/>
        <end position="79"/>
    </location>
</feature>
<evidence type="ECO:0000256" key="8">
    <source>
        <dbReference type="SAM" id="MobiDB-lite"/>
    </source>
</evidence>
<dbReference type="PANTHER" id="PTHR34975:SF2">
    <property type="entry name" value="SPORE GERMINATION PROTEIN A2"/>
    <property type="match status" value="1"/>
</dbReference>
<dbReference type="InterPro" id="IPR004761">
    <property type="entry name" value="Spore_GerAB"/>
</dbReference>
<keyword evidence="11" id="KW-1185">Reference proteome</keyword>
<dbReference type="GO" id="GO:0009847">
    <property type="term" value="P:spore germination"/>
    <property type="evidence" value="ECO:0007669"/>
    <property type="project" value="InterPro"/>
</dbReference>
<keyword evidence="3" id="KW-0813">Transport</keyword>
<feature type="transmembrane region" description="Helical" evidence="9">
    <location>
        <begin position="29"/>
        <end position="46"/>
    </location>
</feature>
<feature type="transmembrane region" description="Helical" evidence="9">
    <location>
        <begin position="296"/>
        <end position="314"/>
    </location>
</feature>
<dbReference type="AlphaFoldDB" id="A0A7W5B510"/>
<feature type="transmembrane region" description="Helical" evidence="9">
    <location>
        <begin position="172"/>
        <end position="192"/>
    </location>
</feature>
<feature type="transmembrane region" description="Helical" evidence="9">
    <location>
        <begin position="103"/>
        <end position="130"/>
    </location>
</feature>
<feature type="compositionally biased region" description="Basic and acidic residues" evidence="8">
    <location>
        <begin position="387"/>
        <end position="400"/>
    </location>
</feature>
<evidence type="ECO:0000256" key="9">
    <source>
        <dbReference type="SAM" id="Phobius"/>
    </source>
</evidence>
<feature type="transmembrane region" description="Helical" evidence="9">
    <location>
        <begin position="326"/>
        <end position="342"/>
    </location>
</feature>
<organism evidence="10 11">
    <name type="scientific">Paenibacillus phyllosphaerae</name>
    <dbReference type="NCBI Taxonomy" id="274593"/>
    <lineage>
        <taxon>Bacteria</taxon>
        <taxon>Bacillati</taxon>
        <taxon>Bacillota</taxon>
        <taxon>Bacilli</taxon>
        <taxon>Bacillales</taxon>
        <taxon>Paenibacillaceae</taxon>
        <taxon>Paenibacillus</taxon>
    </lineage>
</organism>
<gene>
    <name evidence="10" type="ORF">FHS18_006634</name>
</gene>
<evidence type="ECO:0000313" key="10">
    <source>
        <dbReference type="EMBL" id="MBB3114513.1"/>
    </source>
</evidence>
<sequence length="419" mass="46092">MNEAIVMSPTPSDEDLDDSVPFRMNNRQSGALIASTIIGVGVLTLPRSTASYAAQNGWISALIGSVFAMLLLSLISTLVRRHPGMSMVGFTRQLLTPGRHKRIGLLLALPFLLSYALYWTSGTALVARIFGEVVTTTVLKRTPLEVIIGTMLITAFILVMHDIEVLVRVNEVLLPLIVIPLAIIGLSSLQSAQLVNLLPMFQVNWWGFLKGTALSTTSYLGFEMLMIFGAIGEQSGKPLRYHLLGVAVPGLVYSLIVFSGIAVFGVDELELLAWPTLELVKTTEVPGLILERLESAFLAVWVAAVFTTLGNLYYGTCTMLKEIMGLKHHRWIALALLPLFYWTSLQAPNVQVLFELMSRWDLFGLFNASVIPLFLLILSFMRRHGKETPHPENEANEDRAATAAAAALSDPPEMPMQKE</sequence>
<feature type="region of interest" description="Disordered" evidence="8">
    <location>
        <begin position="387"/>
        <end position="419"/>
    </location>
</feature>
<evidence type="ECO:0000256" key="4">
    <source>
        <dbReference type="ARBA" id="ARBA00022544"/>
    </source>
</evidence>
<protein>
    <submittedName>
        <fullName evidence="10">Spore germination protein</fullName>
    </submittedName>
</protein>
<comment type="caution">
    <text evidence="10">The sequence shown here is derived from an EMBL/GenBank/DDBJ whole genome shotgun (WGS) entry which is preliminary data.</text>
</comment>
<feature type="transmembrane region" description="Helical" evidence="9">
    <location>
        <begin position="212"/>
        <end position="231"/>
    </location>
</feature>
<feature type="transmembrane region" description="Helical" evidence="9">
    <location>
        <begin position="243"/>
        <end position="266"/>
    </location>
</feature>
<comment type="similarity">
    <text evidence="2">Belongs to the amino acid-polyamine-organocation (APC) superfamily. Spore germination protein (SGP) (TC 2.A.3.9) family.</text>
</comment>
<dbReference type="PANTHER" id="PTHR34975">
    <property type="entry name" value="SPORE GERMINATION PROTEIN A2"/>
    <property type="match status" value="1"/>
</dbReference>
<comment type="subcellular location">
    <subcellularLocation>
        <location evidence="1">Membrane</location>
        <topology evidence="1">Multi-pass membrane protein</topology>
    </subcellularLocation>
</comment>
<dbReference type="EMBL" id="JACHXK010000034">
    <property type="protein sequence ID" value="MBB3114513.1"/>
    <property type="molecule type" value="Genomic_DNA"/>
</dbReference>
<proteinExistence type="inferred from homology"/>
<evidence type="ECO:0000256" key="7">
    <source>
        <dbReference type="ARBA" id="ARBA00023136"/>
    </source>
</evidence>
<keyword evidence="7 9" id="KW-0472">Membrane</keyword>
<evidence type="ECO:0000313" key="11">
    <source>
        <dbReference type="Proteomes" id="UP000570361"/>
    </source>
</evidence>
<dbReference type="GO" id="GO:0016020">
    <property type="term" value="C:membrane"/>
    <property type="evidence" value="ECO:0007669"/>
    <property type="project" value="UniProtKB-SubCell"/>
</dbReference>